<organism evidence="6">
    <name type="scientific">uncultured Sulfurovum sp</name>
    <dbReference type="NCBI Taxonomy" id="269237"/>
    <lineage>
        <taxon>Bacteria</taxon>
        <taxon>Pseudomonadati</taxon>
        <taxon>Campylobacterota</taxon>
        <taxon>Epsilonproteobacteria</taxon>
        <taxon>Campylobacterales</taxon>
        <taxon>Sulfurovaceae</taxon>
        <taxon>Sulfurovum</taxon>
        <taxon>environmental samples</taxon>
    </lineage>
</organism>
<dbReference type="GO" id="GO:0008417">
    <property type="term" value="F:fucosyltransferase activity"/>
    <property type="evidence" value="ECO:0007669"/>
    <property type="project" value="InterPro"/>
</dbReference>
<keyword evidence="1" id="KW-1003">Cell membrane</keyword>
<dbReference type="EMBL" id="CACVAU010000033">
    <property type="protein sequence ID" value="CAA6810235.1"/>
    <property type="molecule type" value="Genomic_DNA"/>
</dbReference>
<keyword evidence="5" id="KW-0472">Membrane</keyword>
<evidence type="ECO:0000256" key="2">
    <source>
        <dbReference type="ARBA" id="ARBA00022519"/>
    </source>
</evidence>
<reference evidence="6" key="1">
    <citation type="submission" date="2020-01" db="EMBL/GenBank/DDBJ databases">
        <authorList>
            <person name="Meier V. D."/>
            <person name="Meier V D."/>
        </authorList>
    </citation>
    <scope>NUCLEOTIDE SEQUENCE</scope>
    <source>
        <strain evidence="6">HLG_WM_MAG_05</strain>
    </source>
</reference>
<keyword evidence="3" id="KW-0328">Glycosyltransferase</keyword>
<dbReference type="AlphaFoldDB" id="A0A6S6T073"/>
<protein>
    <submittedName>
        <fullName evidence="6">Glycosyltransferase</fullName>
    </submittedName>
</protein>
<dbReference type="InterPro" id="IPR009993">
    <property type="entry name" value="WecF"/>
</dbReference>
<accession>A0A6S6T073</accession>
<proteinExistence type="predicted"/>
<evidence type="ECO:0000256" key="3">
    <source>
        <dbReference type="ARBA" id="ARBA00022676"/>
    </source>
</evidence>
<evidence type="ECO:0000256" key="1">
    <source>
        <dbReference type="ARBA" id="ARBA00022475"/>
    </source>
</evidence>
<evidence type="ECO:0000313" key="6">
    <source>
        <dbReference type="EMBL" id="CAA6810235.1"/>
    </source>
</evidence>
<keyword evidence="2" id="KW-0997">Cell inner membrane</keyword>
<gene>
    <name evidence="6" type="ORF">HELGO_WM13974</name>
</gene>
<evidence type="ECO:0000256" key="4">
    <source>
        <dbReference type="ARBA" id="ARBA00022679"/>
    </source>
</evidence>
<dbReference type="Pfam" id="PF07429">
    <property type="entry name" value="Glyco_transf_56"/>
    <property type="match status" value="1"/>
</dbReference>
<evidence type="ECO:0000256" key="5">
    <source>
        <dbReference type="ARBA" id="ARBA00023136"/>
    </source>
</evidence>
<sequence>MGKYLHVFSDAPYTEKFIRFIEKYFDPNEHEFIILCQKQSKFLDFYKQRKNCKVTYTKNIYFNFKDLFKHSKKIIIHQLNKPILMLSLIIFYKKAFKKMVWSIWGGDVYFYKYKSNSFKDNMIELLRKIVIAKIPLISYWIKGDYLKVKEVYKSKAKGIKAKYPSPIDIAKIENIKLDVHKQEDPVRIFVGNSADPSNEHIETFKLLQKFQNENIEVVSVLSYGGSEHYREEVMATGKEFFKNKFKPISTYMNFNEYLSFINSMDICVFNHKRQQGLGNQLVFFILEKKVFISHTTTPFSTYKDLGIDIYSTEDIVKLDFQNFITQSKDKKKESRRLTLEDMSEECIMNEWNEVFNA</sequence>
<keyword evidence="4 6" id="KW-0808">Transferase</keyword>
<dbReference type="GO" id="GO:0009246">
    <property type="term" value="P:enterobacterial common antigen biosynthetic process"/>
    <property type="evidence" value="ECO:0007669"/>
    <property type="project" value="InterPro"/>
</dbReference>
<name>A0A6S6T073_9BACT</name>